<protein>
    <submittedName>
        <fullName evidence="1">Uncharacterized protein</fullName>
    </submittedName>
</protein>
<evidence type="ECO:0000313" key="2">
    <source>
        <dbReference type="Proteomes" id="UP000663760"/>
    </source>
</evidence>
<dbReference type="EMBL" id="LR746267">
    <property type="protein sequence ID" value="CAA7394960.1"/>
    <property type="molecule type" value="Genomic_DNA"/>
</dbReference>
<sequence length="81" mass="9122">MGNPIPARAFAGDEGEGERFQTMSSIAATCKEEYFIRVAGELRPVPTRNEQDEVINIYVIEFLVDRAANKESEPDNRRSMS</sequence>
<evidence type="ECO:0000313" key="1">
    <source>
        <dbReference type="EMBL" id="CAA7394960.1"/>
    </source>
</evidence>
<dbReference type="Proteomes" id="UP000663760">
    <property type="component" value="Chromosome 4"/>
</dbReference>
<proteinExistence type="predicted"/>
<keyword evidence="2" id="KW-1185">Reference proteome</keyword>
<dbReference type="AlphaFoldDB" id="A0A7I8KB15"/>
<reference evidence="1" key="1">
    <citation type="submission" date="2020-02" db="EMBL/GenBank/DDBJ databases">
        <authorList>
            <person name="Scholz U."/>
            <person name="Mascher M."/>
            <person name="Fiebig A."/>
        </authorList>
    </citation>
    <scope>NUCLEOTIDE SEQUENCE</scope>
</reference>
<gene>
    <name evidence="1" type="ORF">SI8410_04005621</name>
</gene>
<name>A0A7I8KB15_SPIIN</name>
<accession>A0A7I8KB15</accession>
<organism evidence="1 2">
    <name type="scientific">Spirodela intermedia</name>
    <name type="common">Intermediate duckweed</name>
    <dbReference type="NCBI Taxonomy" id="51605"/>
    <lineage>
        <taxon>Eukaryota</taxon>
        <taxon>Viridiplantae</taxon>
        <taxon>Streptophyta</taxon>
        <taxon>Embryophyta</taxon>
        <taxon>Tracheophyta</taxon>
        <taxon>Spermatophyta</taxon>
        <taxon>Magnoliopsida</taxon>
        <taxon>Liliopsida</taxon>
        <taxon>Araceae</taxon>
        <taxon>Lemnoideae</taxon>
        <taxon>Spirodela</taxon>
    </lineage>
</organism>